<keyword evidence="6 12" id="KW-0547">Nucleotide-binding</keyword>
<keyword evidence="5 12" id="KW-0235">DNA replication</keyword>
<evidence type="ECO:0000256" key="1">
    <source>
        <dbReference type="ARBA" id="ARBA00004496"/>
    </source>
</evidence>
<dbReference type="GO" id="GO:0006260">
    <property type="term" value="P:DNA replication"/>
    <property type="evidence" value="ECO:0007669"/>
    <property type="project" value="UniProtKB-UniRule"/>
</dbReference>
<dbReference type="Gene3D" id="1.20.1050.90">
    <property type="entry name" value="RecF/RecN/SMC, N-terminal domain"/>
    <property type="match status" value="1"/>
</dbReference>
<accession>A0A1K2HA51</accession>
<dbReference type="Proteomes" id="UP000218979">
    <property type="component" value="Unassembled WGS sequence"/>
</dbReference>
<evidence type="ECO:0000313" key="16">
    <source>
        <dbReference type="EMBL" id="SFZ73686.1"/>
    </source>
</evidence>
<organism evidence="16 17">
    <name type="scientific">Pseudolactococcus chungangensis CAU 28 = DSM 22330</name>
    <dbReference type="NCBI Taxonomy" id="1122154"/>
    <lineage>
        <taxon>Bacteria</taxon>
        <taxon>Bacillati</taxon>
        <taxon>Bacillota</taxon>
        <taxon>Bacilli</taxon>
        <taxon>Lactobacillales</taxon>
        <taxon>Streptococcaceae</taxon>
        <taxon>Pseudolactococcus</taxon>
    </lineage>
</organism>
<dbReference type="GO" id="GO:0009432">
    <property type="term" value="P:SOS response"/>
    <property type="evidence" value="ECO:0007669"/>
    <property type="project" value="UniProtKB-UniRule"/>
</dbReference>
<dbReference type="STRING" id="1122154.SAMN02746068_00905"/>
<dbReference type="Proteomes" id="UP000185655">
    <property type="component" value="Unassembled WGS sequence"/>
</dbReference>
<dbReference type="PROSITE" id="PS00618">
    <property type="entry name" value="RECF_2"/>
    <property type="match status" value="1"/>
</dbReference>
<dbReference type="GO" id="GO:0005524">
    <property type="term" value="F:ATP binding"/>
    <property type="evidence" value="ECO:0007669"/>
    <property type="project" value="UniProtKB-UniRule"/>
</dbReference>
<keyword evidence="7 12" id="KW-0227">DNA damage</keyword>
<reference evidence="16 17" key="2">
    <citation type="submission" date="2016-11" db="EMBL/GenBank/DDBJ databases">
        <authorList>
            <person name="Jaros S."/>
            <person name="Januszkiewicz K."/>
            <person name="Wedrychowicz H."/>
        </authorList>
    </citation>
    <scope>NUCLEOTIDE SEQUENCE [LARGE SCALE GENOMIC DNA]</scope>
    <source>
        <strain evidence="16 17">DSM 22330</strain>
    </source>
</reference>
<proteinExistence type="inferred from homology"/>
<dbReference type="Pfam" id="PF02463">
    <property type="entry name" value="SMC_N"/>
    <property type="match status" value="1"/>
</dbReference>
<keyword evidence="18" id="KW-1185">Reference proteome</keyword>
<keyword evidence="9 12" id="KW-0238">DNA-binding</keyword>
<dbReference type="Gene3D" id="3.40.50.300">
    <property type="entry name" value="P-loop containing nucleotide triphosphate hydrolases"/>
    <property type="match status" value="1"/>
</dbReference>
<dbReference type="PANTHER" id="PTHR32182">
    <property type="entry name" value="DNA REPLICATION AND REPAIR PROTEIN RECF"/>
    <property type="match status" value="1"/>
</dbReference>
<keyword evidence="8 12" id="KW-0067">ATP-binding</keyword>
<keyword evidence="10 12" id="KW-0234">DNA repair</keyword>
<evidence type="ECO:0000256" key="12">
    <source>
        <dbReference type="HAMAP-Rule" id="MF_00365"/>
    </source>
</evidence>
<evidence type="ECO:0000256" key="6">
    <source>
        <dbReference type="ARBA" id="ARBA00022741"/>
    </source>
</evidence>
<dbReference type="PROSITE" id="PS00617">
    <property type="entry name" value="RECF_1"/>
    <property type="match status" value="1"/>
</dbReference>
<dbReference type="NCBIfam" id="TIGR00611">
    <property type="entry name" value="recf"/>
    <property type="match status" value="1"/>
</dbReference>
<reference evidence="15 18" key="1">
    <citation type="submission" date="2014-12" db="EMBL/GenBank/DDBJ databases">
        <title>Draft genome sequences of 10 type strains of Lactococcus.</title>
        <authorList>
            <person name="Sun Z."/>
            <person name="Zhong Z."/>
            <person name="Liu W."/>
            <person name="Zhang W."/>
            <person name="Zhang H."/>
        </authorList>
    </citation>
    <scope>NUCLEOTIDE SEQUENCE [LARGE SCALE GENOMIC DNA]</scope>
    <source>
        <strain evidence="15 18">DSM 22330</strain>
    </source>
</reference>
<evidence type="ECO:0000259" key="14">
    <source>
        <dbReference type="Pfam" id="PF02463"/>
    </source>
</evidence>
<dbReference type="InterPro" id="IPR018078">
    <property type="entry name" value="DNA-binding_RecF_CS"/>
</dbReference>
<evidence type="ECO:0000256" key="2">
    <source>
        <dbReference type="ARBA" id="ARBA00008016"/>
    </source>
</evidence>
<keyword evidence="11 12" id="KW-0742">SOS response</keyword>
<evidence type="ECO:0000256" key="9">
    <source>
        <dbReference type="ARBA" id="ARBA00023125"/>
    </source>
</evidence>
<dbReference type="EMBL" id="FPKS01000004">
    <property type="protein sequence ID" value="SFZ73686.1"/>
    <property type="molecule type" value="Genomic_DNA"/>
</dbReference>
<dbReference type="GO" id="GO:0005737">
    <property type="term" value="C:cytoplasm"/>
    <property type="evidence" value="ECO:0007669"/>
    <property type="project" value="UniProtKB-SubCell"/>
</dbReference>
<name>A0A1K2HA51_9LACT</name>
<dbReference type="AlphaFoldDB" id="A0A1K2HA51"/>
<feature type="binding site" evidence="12">
    <location>
        <begin position="30"/>
        <end position="37"/>
    </location>
    <ligand>
        <name>ATP</name>
        <dbReference type="ChEBI" id="CHEBI:30616"/>
    </ligand>
</feature>
<gene>
    <name evidence="12" type="primary">recF</name>
    <name evidence="15" type="ORF">RR45_GL000044</name>
    <name evidence="16" type="ORF">SAMN02746068_00905</name>
</gene>
<evidence type="ECO:0000256" key="8">
    <source>
        <dbReference type="ARBA" id="ARBA00022840"/>
    </source>
</evidence>
<evidence type="ECO:0000313" key="17">
    <source>
        <dbReference type="Proteomes" id="UP000185655"/>
    </source>
</evidence>
<protein>
    <recommendedName>
        <fullName evidence="3 12">DNA replication and repair protein RecF</fullName>
    </recommendedName>
</protein>
<dbReference type="SUPFAM" id="SSF52540">
    <property type="entry name" value="P-loop containing nucleoside triphosphate hydrolases"/>
    <property type="match status" value="1"/>
</dbReference>
<comment type="function">
    <text evidence="12 13">The RecF protein is involved in DNA metabolism; it is required for DNA replication and normal SOS inducibility. RecF binds preferentially to single-stranded, linear DNA. It also seems to bind ATP.</text>
</comment>
<dbReference type="GO" id="GO:0000731">
    <property type="term" value="P:DNA synthesis involved in DNA repair"/>
    <property type="evidence" value="ECO:0007669"/>
    <property type="project" value="TreeGrafter"/>
</dbReference>
<dbReference type="InterPro" id="IPR003395">
    <property type="entry name" value="RecF/RecN/SMC_N"/>
</dbReference>
<dbReference type="PANTHER" id="PTHR32182:SF0">
    <property type="entry name" value="DNA REPLICATION AND REPAIR PROTEIN RECF"/>
    <property type="match status" value="1"/>
</dbReference>
<dbReference type="EMBL" id="JXJT01000001">
    <property type="protein sequence ID" value="PCS04725.1"/>
    <property type="molecule type" value="Genomic_DNA"/>
</dbReference>
<evidence type="ECO:0000256" key="10">
    <source>
        <dbReference type="ARBA" id="ARBA00023204"/>
    </source>
</evidence>
<evidence type="ECO:0000313" key="15">
    <source>
        <dbReference type="EMBL" id="PCS04725.1"/>
    </source>
</evidence>
<sequence>MIISELHLSNFRNYNHLDLTFHPNLNIFVGKNAQGKTNIAESIYFLALTRSHRTHTDRELIGWEQKEMSVSGTIIKKNTTVPLEITLTPKGRIAKVNHLKENRLADYVGHLNVIMFAPEDLAIIKGAPSVRRRFVDMEIGQIRPVYLYDLMRYNKTLKERNSYLKFDASKIDPNFLDVLDDQLVEYGEKVMNHRKQFISSLTEISADLHHHLSHGQEKLRIVYAQNVKTDFAVELKQARQKDQFRAQTSVGPHRDDLQFFINDINVSNFGSQGQQRTTALSVKLAEIELIHQETGDYPVLLLDDVMSELDNQRQLDLLALVIGKTQTFITTTTLDHLQHLPDKMTIFEVTSGMIQTVSSEQSDTSVDTE</sequence>
<dbReference type="InterPro" id="IPR001238">
    <property type="entry name" value="DNA-binding_RecF"/>
</dbReference>
<dbReference type="InterPro" id="IPR042174">
    <property type="entry name" value="RecF_2"/>
</dbReference>
<evidence type="ECO:0000256" key="3">
    <source>
        <dbReference type="ARBA" id="ARBA00020170"/>
    </source>
</evidence>
<comment type="similarity">
    <text evidence="2 12 13">Belongs to the RecF family.</text>
</comment>
<dbReference type="InterPro" id="IPR027417">
    <property type="entry name" value="P-loop_NTPase"/>
</dbReference>
<evidence type="ECO:0000256" key="5">
    <source>
        <dbReference type="ARBA" id="ARBA00022705"/>
    </source>
</evidence>
<evidence type="ECO:0000256" key="13">
    <source>
        <dbReference type="RuleBase" id="RU000578"/>
    </source>
</evidence>
<evidence type="ECO:0000313" key="18">
    <source>
        <dbReference type="Proteomes" id="UP000218979"/>
    </source>
</evidence>
<dbReference type="HAMAP" id="MF_00365">
    <property type="entry name" value="RecF"/>
    <property type="match status" value="1"/>
</dbReference>
<evidence type="ECO:0000256" key="4">
    <source>
        <dbReference type="ARBA" id="ARBA00022490"/>
    </source>
</evidence>
<evidence type="ECO:0000256" key="11">
    <source>
        <dbReference type="ARBA" id="ARBA00023236"/>
    </source>
</evidence>
<dbReference type="RefSeq" id="WP_031366308.1">
    <property type="nucleotide sequence ID" value="NZ_FPKS01000004.1"/>
</dbReference>
<comment type="subcellular location">
    <subcellularLocation>
        <location evidence="1 12 13">Cytoplasm</location>
    </subcellularLocation>
</comment>
<dbReference type="CDD" id="cd03242">
    <property type="entry name" value="ABC_RecF"/>
    <property type="match status" value="1"/>
</dbReference>
<dbReference type="OrthoDB" id="9803889at2"/>
<dbReference type="GO" id="GO:0003697">
    <property type="term" value="F:single-stranded DNA binding"/>
    <property type="evidence" value="ECO:0007669"/>
    <property type="project" value="UniProtKB-UniRule"/>
</dbReference>
<feature type="domain" description="RecF/RecN/SMC N-terminal" evidence="14">
    <location>
        <begin position="3"/>
        <end position="353"/>
    </location>
</feature>
<dbReference type="GO" id="GO:0006302">
    <property type="term" value="P:double-strand break repair"/>
    <property type="evidence" value="ECO:0007669"/>
    <property type="project" value="TreeGrafter"/>
</dbReference>
<keyword evidence="4 12" id="KW-0963">Cytoplasm</keyword>
<evidence type="ECO:0000256" key="7">
    <source>
        <dbReference type="ARBA" id="ARBA00022763"/>
    </source>
</evidence>